<dbReference type="Gene3D" id="3.40.50.720">
    <property type="entry name" value="NAD(P)-binding Rossmann-like Domain"/>
    <property type="match status" value="1"/>
</dbReference>
<proteinExistence type="inferred from homology"/>
<feature type="domain" description="Ketoreductase" evidence="5">
    <location>
        <begin position="7"/>
        <end position="186"/>
    </location>
</feature>
<accession>A0A5C5WQZ1</accession>
<name>A0A5C5WQZ1_9BACT</name>
<dbReference type="PANTHER" id="PTHR44196:SF1">
    <property type="entry name" value="DEHYDROGENASE_REDUCTASE SDR FAMILY MEMBER 7B"/>
    <property type="match status" value="1"/>
</dbReference>
<evidence type="ECO:0000313" key="6">
    <source>
        <dbReference type="EMBL" id="TWT53226.1"/>
    </source>
</evidence>
<dbReference type="SMART" id="SM00822">
    <property type="entry name" value="PKS_KR"/>
    <property type="match status" value="1"/>
</dbReference>
<keyword evidence="7" id="KW-1185">Reference proteome</keyword>
<evidence type="ECO:0000256" key="2">
    <source>
        <dbReference type="ARBA" id="ARBA00023002"/>
    </source>
</evidence>
<organism evidence="6 7">
    <name type="scientific">Rubripirellula amarantea</name>
    <dbReference type="NCBI Taxonomy" id="2527999"/>
    <lineage>
        <taxon>Bacteria</taxon>
        <taxon>Pseudomonadati</taxon>
        <taxon>Planctomycetota</taxon>
        <taxon>Planctomycetia</taxon>
        <taxon>Pirellulales</taxon>
        <taxon>Pirellulaceae</taxon>
        <taxon>Rubripirellula</taxon>
    </lineage>
</organism>
<evidence type="ECO:0000256" key="4">
    <source>
        <dbReference type="SAM" id="MobiDB-lite"/>
    </source>
</evidence>
<keyword evidence="2 6" id="KW-0560">Oxidoreductase</keyword>
<feature type="compositionally biased region" description="Basic and acidic residues" evidence="4">
    <location>
        <begin position="192"/>
        <end position="203"/>
    </location>
</feature>
<gene>
    <name evidence="6" type="ORF">Pla22_08540</name>
</gene>
<dbReference type="Proteomes" id="UP000316598">
    <property type="component" value="Unassembled WGS sequence"/>
</dbReference>
<dbReference type="Pfam" id="PF00106">
    <property type="entry name" value="adh_short"/>
    <property type="match status" value="1"/>
</dbReference>
<dbReference type="SUPFAM" id="SSF51735">
    <property type="entry name" value="NAD(P)-binding Rossmann-fold domains"/>
    <property type="match status" value="1"/>
</dbReference>
<protein>
    <submittedName>
        <fullName evidence="6">Putative oxidoreductase</fullName>
        <ecNumber evidence="6">1.-.-.-</ecNumber>
    </submittedName>
</protein>
<comment type="similarity">
    <text evidence="1 3">Belongs to the short-chain dehydrogenases/reductases (SDR) family.</text>
</comment>
<dbReference type="InterPro" id="IPR036291">
    <property type="entry name" value="NAD(P)-bd_dom_sf"/>
</dbReference>
<dbReference type="InterPro" id="IPR057326">
    <property type="entry name" value="KR_dom"/>
</dbReference>
<dbReference type="EMBL" id="SJPI01000001">
    <property type="protein sequence ID" value="TWT53226.1"/>
    <property type="molecule type" value="Genomic_DNA"/>
</dbReference>
<dbReference type="GO" id="GO:0016020">
    <property type="term" value="C:membrane"/>
    <property type="evidence" value="ECO:0007669"/>
    <property type="project" value="TreeGrafter"/>
</dbReference>
<evidence type="ECO:0000256" key="3">
    <source>
        <dbReference type="RuleBase" id="RU000363"/>
    </source>
</evidence>
<feature type="region of interest" description="Disordered" evidence="4">
    <location>
        <begin position="192"/>
        <end position="218"/>
    </location>
</feature>
<dbReference type="OrthoDB" id="151996at2"/>
<dbReference type="PRINTS" id="PR00081">
    <property type="entry name" value="GDHRDH"/>
</dbReference>
<dbReference type="InterPro" id="IPR020904">
    <property type="entry name" value="Sc_DH/Rdtase_CS"/>
</dbReference>
<dbReference type="EC" id="1.-.-.-" evidence="6"/>
<dbReference type="PROSITE" id="PS00061">
    <property type="entry name" value="ADH_SHORT"/>
    <property type="match status" value="1"/>
</dbReference>
<dbReference type="RefSeq" id="WP_146513480.1">
    <property type="nucleotide sequence ID" value="NZ_SJPI01000001.1"/>
</dbReference>
<dbReference type="GO" id="GO:0016491">
    <property type="term" value="F:oxidoreductase activity"/>
    <property type="evidence" value="ECO:0007669"/>
    <property type="project" value="UniProtKB-KW"/>
</dbReference>
<dbReference type="PANTHER" id="PTHR44196">
    <property type="entry name" value="DEHYDROGENASE/REDUCTASE SDR FAMILY MEMBER 7B"/>
    <property type="match status" value="1"/>
</dbReference>
<evidence type="ECO:0000259" key="5">
    <source>
        <dbReference type="SMART" id="SM00822"/>
    </source>
</evidence>
<dbReference type="AlphaFoldDB" id="A0A5C5WQZ1"/>
<dbReference type="InterPro" id="IPR002347">
    <property type="entry name" value="SDR_fam"/>
</dbReference>
<sequence>MSPSTIPVALVTGGSAGLGRAIAMRLVEKDYQVWITGRTERTLRQAATELSLGSRRPIQFAVADVTRPQDVEQLILRIAKESQRLDVIVNCVGTSDRGLIEGLTPDRVHELIDQNVVSTLNVCQASLALLAESQGVIVNIGSLASKVSPRFLGGYSIAKHSLAALTSQLRLELKPQGIHVGLVSPGPIRRDDAGSRYNDHVEDGLPDQAKKPGGGTRVSGLPPEVVVDAVMKCIVKRSPDLIRPRYLRPLIAIGHLFPRCGDWLLMKFTSSKS</sequence>
<dbReference type="PRINTS" id="PR00080">
    <property type="entry name" value="SDRFAMILY"/>
</dbReference>
<evidence type="ECO:0000313" key="7">
    <source>
        <dbReference type="Proteomes" id="UP000316598"/>
    </source>
</evidence>
<reference evidence="6 7" key="1">
    <citation type="submission" date="2019-02" db="EMBL/GenBank/DDBJ databases">
        <title>Deep-cultivation of Planctomycetes and their phenomic and genomic characterization uncovers novel biology.</title>
        <authorList>
            <person name="Wiegand S."/>
            <person name="Jogler M."/>
            <person name="Boedeker C."/>
            <person name="Pinto D."/>
            <person name="Vollmers J."/>
            <person name="Rivas-Marin E."/>
            <person name="Kohn T."/>
            <person name="Peeters S.H."/>
            <person name="Heuer A."/>
            <person name="Rast P."/>
            <person name="Oberbeckmann S."/>
            <person name="Bunk B."/>
            <person name="Jeske O."/>
            <person name="Meyerdierks A."/>
            <person name="Storesund J.E."/>
            <person name="Kallscheuer N."/>
            <person name="Luecker S."/>
            <person name="Lage O.M."/>
            <person name="Pohl T."/>
            <person name="Merkel B.J."/>
            <person name="Hornburger P."/>
            <person name="Mueller R.-W."/>
            <person name="Bruemmer F."/>
            <person name="Labrenz M."/>
            <person name="Spormann A.M."/>
            <person name="Op Den Camp H."/>
            <person name="Overmann J."/>
            <person name="Amann R."/>
            <person name="Jetten M.S.M."/>
            <person name="Mascher T."/>
            <person name="Medema M.H."/>
            <person name="Devos D.P."/>
            <person name="Kaster A.-K."/>
            <person name="Ovreas L."/>
            <person name="Rohde M."/>
            <person name="Galperin M.Y."/>
            <person name="Jogler C."/>
        </authorList>
    </citation>
    <scope>NUCLEOTIDE SEQUENCE [LARGE SCALE GENOMIC DNA]</scope>
    <source>
        <strain evidence="6 7">Pla22</strain>
    </source>
</reference>
<comment type="caution">
    <text evidence="6">The sequence shown here is derived from an EMBL/GenBank/DDBJ whole genome shotgun (WGS) entry which is preliminary data.</text>
</comment>
<evidence type="ECO:0000256" key="1">
    <source>
        <dbReference type="ARBA" id="ARBA00006484"/>
    </source>
</evidence>